<evidence type="ECO:0000256" key="3">
    <source>
        <dbReference type="SAM" id="Phobius"/>
    </source>
</evidence>
<keyword evidence="3" id="KW-1133">Transmembrane helix</keyword>
<feature type="signal peptide" evidence="4">
    <location>
        <begin position="1"/>
        <end position="26"/>
    </location>
</feature>
<keyword evidence="6" id="KW-1185">Reference proteome</keyword>
<feature type="transmembrane region" description="Helical" evidence="3">
    <location>
        <begin position="309"/>
        <end position="329"/>
    </location>
</feature>
<organism evidence="5 6">
    <name type="scientific">Tepidimonas aquatica</name>
    <dbReference type="NCBI Taxonomy" id="247482"/>
    <lineage>
        <taxon>Bacteria</taxon>
        <taxon>Pseudomonadati</taxon>
        <taxon>Pseudomonadota</taxon>
        <taxon>Betaproteobacteria</taxon>
        <taxon>Burkholderiales</taxon>
        <taxon>Tepidimonas</taxon>
    </lineage>
</organism>
<feature type="coiled-coil region" evidence="1">
    <location>
        <begin position="274"/>
        <end position="304"/>
    </location>
</feature>
<sequence length="613" mass="62872">MGIKHNRTRASLTAAALLPLAAGVAAQSLGGVGGAVIIGRPLDIVVQSSVNAEDATALCAQATVRYGDTTLPASEVAVTVVRDDPRGSGLRVRARAPVNEPFVSVDVRVGCQGALVRSYTLLADLEPLRPAAAPVVAAPVAAAGPTAPAAPTRATAVPAWPATGSVSATAEPETPVRLTPPAVRPAGVTRLASKTPPVSAAAPRPQASGGVRAAAEPPAAPSGPRLKLDPVEVAPQPAVGPATPGASAEGGVPATGVAAATPAAEPASVPPAVQQELERLRQEQQRLLAAVEGLNRELAAAREERWPAWLWPAVAGAVGLLLGVLGWAWRRRTTLAAVPWWAAPATPAGATPPTPMPPASTPTGGHDTPAPMPAEPVADESVVLGGEDVSVFGNTDANADPLATDTARPSGGGADLEPSDGEPPETPAVAPLDFAALHELWERVAFFEDLGQAADAVAALRSFVLAHPRASEAPYLRWWHIAKLGGLDVRLAQVTYEQHFHRLLAPDDGRATLLDDGALLQALQAHWPGVEARRLIETALASQPGDPGSPLQVRTVAAFDDLITLHGMLDLLPLLPLTEGTAPAADDDHVIDFDFSGWQPPGASNPPDDQRSG</sequence>
<feature type="region of interest" description="Disordered" evidence="2">
    <location>
        <begin position="591"/>
        <end position="613"/>
    </location>
</feature>
<evidence type="ECO:0000256" key="4">
    <source>
        <dbReference type="SAM" id="SignalP"/>
    </source>
</evidence>
<feature type="region of interest" description="Disordered" evidence="2">
    <location>
        <begin position="234"/>
        <end position="253"/>
    </location>
</feature>
<feature type="region of interest" description="Disordered" evidence="2">
    <location>
        <begin position="165"/>
        <end position="229"/>
    </location>
</feature>
<proteinExistence type="predicted"/>
<feature type="compositionally biased region" description="Pro residues" evidence="2">
    <location>
        <begin position="350"/>
        <end position="360"/>
    </location>
</feature>
<accession>A0A554WSQ5</accession>
<name>A0A554WSQ5_9BURK</name>
<comment type="caution">
    <text evidence="5">The sequence shown here is derived from an EMBL/GenBank/DDBJ whole genome shotgun (WGS) entry which is preliminary data.</text>
</comment>
<evidence type="ECO:0000313" key="6">
    <source>
        <dbReference type="Proteomes" id="UP000318554"/>
    </source>
</evidence>
<evidence type="ECO:0000313" key="5">
    <source>
        <dbReference type="EMBL" id="TSE26607.1"/>
    </source>
</evidence>
<keyword evidence="4" id="KW-0732">Signal</keyword>
<feature type="region of interest" description="Disordered" evidence="2">
    <location>
        <begin position="346"/>
        <end position="373"/>
    </location>
</feature>
<dbReference type="OrthoDB" id="9180424at2"/>
<keyword evidence="3" id="KW-0812">Transmembrane</keyword>
<dbReference type="Proteomes" id="UP000318554">
    <property type="component" value="Unassembled WGS sequence"/>
</dbReference>
<dbReference type="AlphaFoldDB" id="A0A554WSQ5"/>
<protein>
    <recommendedName>
        <fullName evidence="7">Tfp pilus assembly protein FimV</fullName>
    </recommendedName>
</protein>
<keyword evidence="1" id="KW-0175">Coiled coil</keyword>
<evidence type="ECO:0000256" key="1">
    <source>
        <dbReference type="SAM" id="Coils"/>
    </source>
</evidence>
<reference evidence="5 6" key="1">
    <citation type="submission" date="2019-07" db="EMBL/GenBank/DDBJ databases">
        <title>Tepidimonas aquatica CLN-1 draft genome.</title>
        <authorList>
            <person name="Da Costa M.S."/>
            <person name="Froufe H.J.C."/>
            <person name="Egas C."/>
            <person name="Albuquerque L."/>
        </authorList>
    </citation>
    <scope>NUCLEOTIDE SEQUENCE [LARGE SCALE GENOMIC DNA]</scope>
    <source>
        <strain evidence="5 6">CLN-1</strain>
    </source>
</reference>
<dbReference type="EMBL" id="VJNA01000006">
    <property type="protein sequence ID" value="TSE26607.1"/>
    <property type="molecule type" value="Genomic_DNA"/>
</dbReference>
<feature type="region of interest" description="Disordered" evidence="2">
    <location>
        <begin position="394"/>
        <end position="428"/>
    </location>
</feature>
<keyword evidence="3" id="KW-0472">Membrane</keyword>
<dbReference type="RefSeq" id="WP_144324676.1">
    <property type="nucleotide sequence ID" value="NZ_VJNA01000006.1"/>
</dbReference>
<gene>
    <name evidence="5" type="ORF">Taqua_00643</name>
</gene>
<evidence type="ECO:0008006" key="7">
    <source>
        <dbReference type="Google" id="ProtNLM"/>
    </source>
</evidence>
<evidence type="ECO:0000256" key="2">
    <source>
        <dbReference type="SAM" id="MobiDB-lite"/>
    </source>
</evidence>
<feature type="chain" id="PRO_5022006125" description="Tfp pilus assembly protein FimV" evidence="4">
    <location>
        <begin position="27"/>
        <end position="613"/>
    </location>
</feature>